<dbReference type="Proteomes" id="UP000321595">
    <property type="component" value="Chromosome"/>
</dbReference>
<evidence type="ECO:0000256" key="3">
    <source>
        <dbReference type="ARBA" id="ARBA00022884"/>
    </source>
</evidence>
<evidence type="ECO:0000256" key="1">
    <source>
        <dbReference type="ARBA" id="ARBA00008563"/>
    </source>
</evidence>
<dbReference type="Pfam" id="PF00829">
    <property type="entry name" value="Ribosomal_L21p"/>
    <property type="match status" value="1"/>
</dbReference>
<dbReference type="RefSeq" id="WP_146962778.1">
    <property type="nucleotide sequence ID" value="NZ_CP042467.1"/>
</dbReference>
<evidence type="ECO:0000256" key="4">
    <source>
        <dbReference type="ARBA" id="ARBA00022980"/>
    </source>
</evidence>
<dbReference type="SUPFAM" id="SSF141091">
    <property type="entry name" value="L21p-like"/>
    <property type="match status" value="1"/>
</dbReference>
<keyword evidence="4 6" id="KW-0689">Ribosomal protein</keyword>
<gene>
    <name evidence="6 8" type="primary">rplU</name>
    <name evidence="8" type="ORF">FRD01_20355</name>
</gene>
<evidence type="ECO:0000256" key="2">
    <source>
        <dbReference type="ARBA" id="ARBA00022730"/>
    </source>
</evidence>
<protein>
    <recommendedName>
        <fullName evidence="6">Large ribosomal subunit protein bL21</fullName>
    </recommendedName>
</protein>
<dbReference type="PANTHER" id="PTHR21349:SF0">
    <property type="entry name" value="LARGE RIBOSOMAL SUBUNIT PROTEIN BL21M"/>
    <property type="match status" value="1"/>
</dbReference>
<reference evidence="8 9" key="1">
    <citation type="submission" date="2019-08" db="EMBL/GenBank/DDBJ databases">
        <authorList>
            <person name="Liang Q."/>
        </authorList>
    </citation>
    <scope>NUCLEOTIDE SEQUENCE [LARGE SCALE GENOMIC DNA]</scope>
    <source>
        <strain evidence="8 9">V1718</strain>
    </source>
</reference>
<dbReference type="HAMAP" id="MF_01363">
    <property type="entry name" value="Ribosomal_bL21"/>
    <property type="match status" value="1"/>
</dbReference>
<evidence type="ECO:0000256" key="7">
    <source>
        <dbReference type="RuleBase" id="RU000562"/>
    </source>
</evidence>
<proteinExistence type="inferred from homology"/>
<dbReference type="InterPro" id="IPR018258">
    <property type="entry name" value="Ribosomal_bL21_CS"/>
</dbReference>
<accession>A0A5B8XVD1</accession>
<evidence type="ECO:0000313" key="9">
    <source>
        <dbReference type="Proteomes" id="UP000321595"/>
    </source>
</evidence>
<dbReference type="InterPro" id="IPR036164">
    <property type="entry name" value="bL21-like_sf"/>
</dbReference>
<dbReference type="AlphaFoldDB" id="A0A5B8XVD1"/>
<evidence type="ECO:0000313" key="8">
    <source>
        <dbReference type="EMBL" id="QED29545.1"/>
    </source>
</evidence>
<keyword evidence="5 6" id="KW-0687">Ribonucleoprotein</keyword>
<comment type="subunit">
    <text evidence="6">Part of the 50S ribosomal subunit. Contacts protein L20.</text>
</comment>
<evidence type="ECO:0000256" key="5">
    <source>
        <dbReference type="ARBA" id="ARBA00023274"/>
    </source>
</evidence>
<dbReference type="GO" id="GO:0005840">
    <property type="term" value="C:ribosome"/>
    <property type="evidence" value="ECO:0007669"/>
    <property type="project" value="UniProtKB-KW"/>
</dbReference>
<name>A0A5B8XVD1_9DELT</name>
<keyword evidence="3 6" id="KW-0694">RNA-binding</keyword>
<evidence type="ECO:0000256" key="6">
    <source>
        <dbReference type="HAMAP-Rule" id="MF_01363"/>
    </source>
</evidence>
<keyword evidence="9" id="KW-1185">Reference proteome</keyword>
<keyword evidence="2 6" id="KW-0699">rRNA-binding</keyword>
<dbReference type="KEGG" id="bbae:FRD01_20355"/>
<dbReference type="OrthoDB" id="9813334at2"/>
<dbReference type="GO" id="GO:0003735">
    <property type="term" value="F:structural constituent of ribosome"/>
    <property type="evidence" value="ECO:0007669"/>
    <property type="project" value="InterPro"/>
</dbReference>
<comment type="function">
    <text evidence="6 7">This protein binds to 23S rRNA in the presence of protein L20.</text>
</comment>
<dbReference type="GO" id="GO:0019843">
    <property type="term" value="F:rRNA binding"/>
    <property type="evidence" value="ECO:0007669"/>
    <property type="project" value="UniProtKB-UniRule"/>
</dbReference>
<dbReference type="InterPro" id="IPR001787">
    <property type="entry name" value="Ribosomal_bL21"/>
</dbReference>
<dbReference type="PANTHER" id="PTHR21349">
    <property type="entry name" value="50S RIBOSOMAL PROTEIN L21"/>
    <property type="match status" value="1"/>
</dbReference>
<sequence length="103" mass="11494">MHAVIRTGGKQYRVKAGDELKIEKLEAEKGGEVVFDQVLAVGEGESLKIGTPLVGNASVKASVIANERGKKIIIFKKKRRKGYQVKRGHRQHYTRVRILEINA</sequence>
<dbReference type="GO" id="GO:0006412">
    <property type="term" value="P:translation"/>
    <property type="evidence" value="ECO:0007669"/>
    <property type="project" value="UniProtKB-UniRule"/>
</dbReference>
<dbReference type="InterPro" id="IPR028909">
    <property type="entry name" value="bL21-like"/>
</dbReference>
<comment type="similarity">
    <text evidence="1 6 7">Belongs to the bacterial ribosomal protein bL21 family.</text>
</comment>
<dbReference type="GO" id="GO:1990904">
    <property type="term" value="C:ribonucleoprotein complex"/>
    <property type="evidence" value="ECO:0007669"/>
    <property type="project" value="UniProtKB-KW"/>
</dbReference>
<dbReference type="NCBIfam" id="TIGR00061">
    <property type="entry name" value="L21"/>
    <property type="match status" value="1"/>
</dbReference>
<dbReference type="PROSITE" id="PS01169">
    <property type="entry name" value="RIBOSOMAL_L21"/>
    <property type="match status" value="1"/>
</dbReference>
<dbReference type="GO" id="GO:0005737">
    <property type="term" value="C:cytoplasm"/>
    <property type="evidence" value="ECO:0007669"/>
    <property type="project" value="UniProtKB-ARBA"/>
</dbReference>
<dbReference type="EMBL" id="CP042467">
    <property type="protein sequence ID" value="QED29545.1"/>
    <property type="molecule type" value="Genomic_DNA"/>
</dbReference>
<organism evidence="8 9">
    <name type="scientific">Microvenator marinus</name>
    <dbReference type="NCBI Taxonomy" id="2600177"/>
    <lineage>
        <taxon>Bacteria</taxon>
        <taxon>Deltaproteobacteria</taxon>
        <taxon>Bradymonadales</taxon>
        <taxon>Microvenatoraceae</taxon>
        <taxon>Microvenator</taxon>
    </lineage>
</organism>